<dbReference type="EMBL" id="JQFK01001459">
    <property type="protein sequence ID" value="KGK34615.1"/>
    <property type="molecule type" value="Genomic_DNA"/>
</dbReference>
<comment type="caution">
    <text evidence="2">The sequence shown here is derived from an EMBL/GenBank/DDBJ whole genome shotgun (WGS) entry which is preliminary data.</text>
</comment>
<reference evidence="3" key="1">
    <citation type="journal article" date="2014" name="Microb. Cell Fact.">
        <title>Exploiting Issatchenkia orientalis SD108 for succinic acid production.</title>
        <authorList>
            <person name="Xiao H."/>
            <person name="Shao Z."/>
            <person name="Jiang Y."/>
            <person name="Dole S."/>
            <person name="Zhao H."/>
        </authorList>
    </citation>
    <scope>NUCLEOTIDE SEQUENCE [LARGE SCALE GENOMIC DNA]</scope>
    <source>
        <strain evidence="3">SD108</strain>
    </source>
</reference>
<gene>
    <name evidence="2" type="ORF">JL09_g6236</name>
    <name evidence="1" type="ORF">JL09_g6237</name>
</gene>
<evidence type="ECO:0000313" key="1">
    <source>
        <dbReference type="EMBL" id="KGK34615.1"/>
    </source>
</evidence>
<dbReference type="HOGENOM" id="CLU_3438286_0_0_1"/>
<dbReference type="Proteomes" id="UP000029867">
    <property type="component" value="Unassembled WGS sequence"/>
</dbReference>
<organism evidence="2 3">
    <name type="scientific">Pichia kudriavzevii</name>
    <name type="common">Yeast</name>
    <name type="synonym">Issatchenkia orientalis</name>
    <dbReference type="NCBI Taxonomy" id="4909"/>
    <lineage>
        <taxon>Eukaryota</taxon>
        <taxon>Fungi</taxon>
        <taxon>Dikarya</taxon>
        <taxon>Ascomycota</taxon>
        <taxon>Saccharomycotina</taxon>
        <taxon>Pichiomycetes</taxon>
        <taxon>Pichiales</taxon>
        <taxon>Pichiaceae</taxon>
        <taxon>Pichia</taxon>
    </lineage>
</organism>
<dbReference type="EMBL" id="JQFK01001458">
    <property type="protein sequence ID" value="KGK34616.1"/>
    <property type="molecule type" value="Genomic_DNA"/>
</dbReference>
<accession>A0A099NRT7</accession>
<reference evidence="2" key="2">
    <citation type="submission" date="2014-08" db="EMBL/GenBank/DDBJ databases">
        <title>Exploiting Issatchenkia orientalis SD108 for Succinic Acid Production.</title>
        <authorList>
            <person name="Xiao H."/>
            <person name="Shao Z."/>
            <person name="Jiang Y."/>
            <person name="Dole S."/>
            <person name="Zhao H."/>
        </authorList>
    </citation>
    <scope>NUCLEOTIDE SEQUENCE [LARGE SCALE GENOMIC DNA]</scope>
    <source>
        <strain evidence="2">SD108</strain>
    </source>
</reference>
<evidence type="ECO:0000313" key="2">
    <source>
        <dbReference type="EMBL" id="KGK34616.1"/>
    </source>
</evidence>
<protein>
    <submittedName>
        <fullName evidence="2">Uncharacterized protein</fullName>
    </submittedName>
</protein>
<evidence type="ECO:0000313" key="3">
    <source>
        <dbReference type="Proteomes" id="UP000029867"/>
    </source>
</evidence>
<name>A0A099NRT7_PICKU</name>
<proteinExistence type="predicted"/>
<sequence>MSQIGNGRHS</sequence>